<reference evidence="1" key="2">
    <citation type="submission" date="2013-11" db="EMBL/GenBank/DDBJ databases">
        <title>Draft genome sequence of Anaerostipes caccae (DSM 14662).</title>
        <authorList>
            <person name="Sudarsanam P."/>
            <person name="Ley R."/>
            <person name="Guruge J."/>
            <person name="Turnbaugh P.J."/>
            <person name="Mahowald M."/>
            <person name="Liep D."/>
            <person name="Gordon J."/>
        </authorList>
    </citation>
    <scope>NUCLEOTIDE SEQUENCE</scope>
    <source>
        <strain evidence="1">DSM 14662</strain>
    </source>
</reference>
<accession>B0MG45</accession>
<gene>
    <name evidence="1" type="ORF">ANACAC_02555</name>
</gene>
<evidence type="ECO:0000313" key="2">
    <source>
        <dbReference type="Proteomes" id="UP000004935"/>
    </source>
</evidence>
<evidence type="ECO:0000313" key="1">
    <source>
        <dbReference type="EMBL" id="EDR96850.1"/>
    </source>
</evidence>
<dbReference type="Proteomes" id="UP000004935">
    <property type="component" value="Unassembled WGS sequence"/>
</dbReference>
<comment type="caution">
    <text evidence="1">The sequence shown here is derived from an EMBL/GenBank/DDBJ whole genome shotgun (WGS) entry which is preliminary data.</text>
</comment>
<keyword evidence="2" id="KW-1185">Reference proteome</keyword>
<reference evidence="1" key="1">
    <citation type="submission" date="2007-11" db="EMBL/GenBank/DDBJ databases">
        <authorList>
            <person name="Fulton L."/>
            <person name="Clifton S."/>
            <person name="Fulton B."/>
            <person name="Xu J."/>
            <person name="Minx P."/>
            <person name="Pepin K.H."/>
            <person name="Johnson M."/>
            <person name="Thiruvilangam P."/>
            <person name="Bhonagiri V."/>
            <person name="Nash W.E."/>
            <person name="Mardis E.R."/>
            <person name="Wilson R.K."/>
        </authorList>
    </citation>
    <scope>NUCLEOTIDE SEQUENCE [LARGE SCALE GENOMIC DNA]</scope>
    <source>
        <strain evidence="1">DSM 14662</strain>
    </source>
</reference>
<dbReference type="EMBL" id="ABAX03000015">
    <property type="protein sequence ID" value="EDR96850.1"/>
    <property type="molecule type" value="Genomic_DNA"/>
</dbReference>
<protein>
    <submittedName>
        <fullName evidence="1">Uncharacterized protein</fullName>
    </submittedName>
</protein>
<organism evidence="1 2">
    <name type="scientific">Anaerostipes caccae (strain DSM 14662 / CCUG 47493 / JCM 13470 / NCIMB 13811 / L1-92)</name>
    <dbReference type="NCBI Taxonomy" id="411490"/>
    <lineage>
        <taxon>Bacteria</taxon>
        <taxon>Bacillati</taxon>
        <taxon>Bacillota</taxon>
        <taxon>Clostridia</taxon>
        <taxon>Lachnospirales</taxon>
        <taxon>Lachnospiraceae</taxon>
        <taxon>Anaerostipes</taxon>
    </lineage>
</organism>
<name>B0MG45_ANACD</name>
<dbReference type="HOGENOM" id="CLU_2271518_0_0_9"/>
<dbReference type="AlphaFoldDB" id="B0MG45"/>
<sequence>MTDISCAVDHRQQLLYHIMACVPSQGLFSKNLKSQEADEVLKSCCFVSNVNNLIIAPGKCQLGFFTFFSHYFAKEHSSKKSKGKSPWKMPCYQGFPKASFKI</sequence>
<proteinExistence type="predicted"/>